<dbReference type="Pfam" id="PF13411">
    <property type="entry name" value="MerR_1"/>
    <property type="match status" value="1"/>
</dbReference>
<feature type="domain" description="HTH merR-type" evidence="5">
    <location>
        <begin position="1"/>
        <end position="71"/>
    </location>
</feature>
<dbReference type="EMBL" id="POUD01000224">
    <property type="protein sequence ID" value="PZG10568.1"/>
    <property type="molecule type" value="Genomic_DNA"/>
</dbReference>
<dbReference type="PANTHER" id="PTHR30204:SF69">
    <property type="entry name" value="MERR-FAMILY TRANSCRIPTIONAL REGULATOR"/>
    <property type="match status" value="1"/>
</dbReference>
<dbReference type="AlphaFoldDB" id="A0A2W2EES7"/>
<comment type="caution">
    <text evidence="6">The sequence shown here is derived from an EMBL/GenBank/DDBJ whole genome shotgun (WGS) entry which is preliminary data.</text>
</comment>
<evidence type="ECO:0000259" key="5">
    <source>
        <dbReference type="PROSITE" id="PS50937"/>
    </source>
</evidence>
<dbReference type="InterPro" id="IPR047057">
    <property type="entry name" value="MerR_fam"/>
</dbReference>
<evidence type="ECO:0000313" key="6">
    <source>
        <dbReference type="EMBL" id="PZG10568.1"/>
    </source>
</evidence>
<evidence type="ECO:0000256" key="3">
    <source>
        <dbReference type="ARBA" id="ARBA00023125"/>
    </source>
</evidence>
<evidence type="ECO:0000256" key="1">
    <source>
        <dbReference type="ARBA" id="ARBA00022491"/>
    </source>
</evidence>
<dbReference type="GO" id="GO:0003677">
    <property type="term" value="F:DNA binding"/>
    <property type="evidence" value="ECO:0007669"/>
    <property type="project" value="UniProtKB-KW"/>
</dbReference>
<dbReference type="SMART" id="SM00422">
    <property type="entry name" value="HTH_MERR"/>
    <property type="match status" value="1"/>
</dbReference>
<evidence type="ECO:0000256" key="2">
    <source>
        <dbReference type="ARBA" id="ARBA00023015"/>
    </source>
</evidence>
<protein>
    <recommendedName>
        <fullName evidence="5">HTH merR-type domain-containing protein</fullName>
    </recommendedName>
</protein>
<dbReference type="Gene3D" id="1.10.1660.10">
    <property type="match status" value="1"/>
</dbReference>
<keyword evidence="1" id="KW-0678">Repressor</keyword>
<keyword evidence="2" id="KW-0805">Transcription regulation</keyword>
<evidence type="ECO:0000256" key="4">
    <source>
        <dbReference type="ARBA" id="ARBA00023163"/>
    </source>
</evidence>
<dbReference type="Proteomes" id="UP000249304">
    <property type="component" value="Unassembled WGS sequence"/>
</dbReference>
<proteinExistence type="predicted"/>
<dbReference type="InterPro" id="IPR009061">
    <property type="entry name" value="DNA-bd_dom_put_sf"/>
</dbReference>
<organism evidence="6 7">
    <name type="scientific">Nonomuraea aridisoli</name>
    <dbReference type="NCBI Taxonomy" id="2070368"/>
    <lineage>
        <taxon>Bacteria</taxon>
        <taxon>Bacillati</taxon>
        <taxon>Actinomycetota</taxon>
        <taxon>Actinomycetes</taxon>
        <taxon>Streptosporangiales</taxon>
        <taxon>Streptosporangiaceae</taxon>
        <taxon>Nonomuraea</taxon>
    </lineage>
</organism>
<keyword evidence="4" id="KW-0804">Transcription</keyword>
<dbReference type="RefSeq" id="WP_111183449.1">
    <property type="nucleotide sequence ID" value="NZ_POUD01000224.1"/>
</dbReference>
<sequence length="280" mass="31032">MLSISEFSEMCHLSPQTLRFYHSEGLLVPAEVSEQSGYRSYTFDQVEQAMLITVLRGTGMSVKLVRRALDEPDTAPVLLQQHIAEVQRQRQAQDEAISDAREFLTSWPEVRKRHVPEMTVVSTSTPALPAGSDQYDWDEADAGTNATVDRVIEAVEACGAVVSGTPWRTWAAETPEQKRANLTMEGPHWLVKVPVMADEKALSALPGDLEVQSFEARDELSIFIPGKSSMAKFGTALSRLLTYPLEDAYLDISRMRQLLHADGTETTAPLCDLHEPETTG</sequence>
<keyword evidence="3" id="KW-0238">DNA-binding</keyword>
<dbReference type="SUPFAM" id="SSF46955">
    <property type="entry name" value="Putative DNA-binding domain"/>
    <property type="match status" value="1"/>
</dbReference>
<dbReference type="InterPro" id="IPR000551">
    <property type="entry name" value="MerR-type_HTH_dom"/>
</dbReference>
<name>A0A2W2EES7_9ACTN</name>
<accession>A0A2W2EES7</accession>
<dbReference type="PROSITE" id="PS50937">
    <property type="entry name" value="HTH_MERR_2"/>
    <property type="match status" value="1"/>
</dbReference>
<keyword evidence="7" id="KW-1185">Reference proteome</keyword>
<dbReference type="GO" id="GO:0003700">
    <property type="term" value="F:DNA-binding transcription factor activity"/>
    <property type="evidence" value="ECO:0007669"/>
    <property type="project" value="InterPro"/>
</dbReference>
<evidence type="ECO:0000313" key="7">
    <source>
        <dbReference type="Proteomes" id="UP000249304"/>
    </source>
</evidence>
<reference evidence="6 7" key="1">
    <citation type="submission" date="2018-01" db="EMBL/GenBank/DDBJ databases">
        <title>Draft genome sequence of Nonomuraea sp. KC333.</title>
        <authorList>
            <person name="Sahin N."/>
            <person name="Saygin H."/>
            <person name="Ay H."/>
        </authorList>
    </citation>
    <scope>NUCLEOTIDE SEQUENCE [LARGE SCALE GENOMIC DNA]</scope>
    <source>
        <strain evidence="6 7">KC333</strain>
    </source>
</reference>
<gene>
    <name evidence="6" type="ORF">C1J01_35990</name>
</gene>
<dbReference type="PANTHER" id="PTHR30204">
    <property type="entry name" value="REDOX-CYCLING DRUG-SENSING TRANSCRIPTIONAL ACTIVATOR SOXR"/>
    <property type="match status" value="1"/>
</dbReference>
<dbReference type="OrthoDB" id="7849865at2"/>